<evidence type="ECO:0000259" key="3">
    <source>
        <dbReference type="Pfam" id="PF24859"/>
    </source>
</evidence>
<organism evidence="5 6">
    <name type="scientific">Methylogaea oryzae</name>
    <dbReference type="NCBI Taxonomy" id="1295382"/>
    <lineage>
        <taxon>Bacteria</taxon>
        <taxon>Pseudomonadati</taxon>
        <taxon>Pseudomonadota</taxon>
        <taxon>Gammaproteobacteria</taxon>
        <taxon>Methylococcales</taxon>
        <taxon>Methylococcaceae</taxon>
        <taxon>Methylogaea</taxon>
    </lineage>
</organism>
<dbReference type="Pfam" id="PF04216">
    <property type="entry name" value="FdhE_N"/>
    <property type="match status" value="1"/>
</dbReference>
<dbReference type="InterPro" id="IPR056796">
    <property type="entry name" value="FdhE_C"/>
</dbReference>
<dbReference type="InterPro" id="IPR006452">
    <property type="entry name" value="Formate_DH_accessory"/>
</dbReference>
<proteinExistence type="predicted"/>
<dbReference type="KEGG" id="moz:MoryE10_13880"/>
<gene>
    <name evidence="5" type="primary">fdhE</name>
    <name evidence="5" type="ORF">MoryE10_13880</name>
</gene>
<sequence length="295" mass="31810">MGDPLSGSQETAREQTNNLIRLPDATTLFHHRAARFRQLACKQQSMAGYLSLLAELAEIQHCLAERFTELPPPAKNTGLPLDIVAANSAPAWREALRHIAMRMEEKPSAVGTALVRIGRANDAEMAGWAEALLLGTFDRIDTALAPFVAAALQAFWTSQAAGLNSTQLTAPQQPNLCPACGSPPVASLLHSGGDLHGLRYLCCSLCATQWNRPRIHCAHCGSNEKMAYYGIEGAADAVKAEACGGCRAYLKIMDREKDTQVDPFADDIATLALDLLMAEESYQRLGVNLLLLPGT</sequence>
<feature type="domain" description="FdhE central" evidence="3">
    <location>
        <begin position="176"/>
        <end position="214"/>
    </location>
</feature>
<dbReference type="AlphaFoldDB" id="A0A8D4VQI2"/>
<dbReference type="PANTHER" id="PTHR37689:SF1">
    <property type="entry name" value="PROTEIN FDHE"/>
    <property type="match status" value="1"/>
</dbReference>
<dbReference type="GO" id="GO:0008199">
    <property type="term" value="F:ferric iron binding"/>
    <property type="evidence" value="ECO:0007669"/>
    <property type="project" value="TreeGrafter"/>
</dbReference>
<keyword evidence="6" id="KW-1185">Reference proteome</keyword>
<reference evidence="5" key="1">
    <citation type="submission" date="2019-06" db="EMBL/GenBank/DDBJ databases">
        <title>Complete genome sequence of Methylogaea oryzae strain JCM16910.</title>
        <authorList>
            <person name="Asakawa S."/>
        </authorList>
    </citation>
    <scope>NUCLEOTIDE SEQUENCE</scope>
    <source>
        <strain evidence="5">E10</strain>
    </source>
</reference>
<dbReference type="Proteomes" id="UP000824988">
    <property type="component" value="Chromosome"/>
</dbReference>
<accession>A0A8D4VQI2</accession>
<dbReference type="GO" id="GO:0005829">
    <property type="term" value="C:cytosol"/>
    <property type="evidence" value="ECO:0007669"/>
    <property type="project" value="TreeGrafter"/>
</dbReference>
<dbReference type="CDD" id="cd16341">
    <property type="entry name" value="FdhE"/>
    <property type="match status" value="1"/>
</dbReference>
<dbReference type="InterPro" id="IPR056774">
    <property type="entry name" value="FdhE_N"/>
</dbReference>
<dbReference type="NCBIfam" id="TIGR01562">
    <property type="entry name" value="FdhE"/>
    <property type="match status" value="1"/>
</dbReference>
<dbReference type="PIRSF" id="PIRSF018296">
    <property type="entry name" value="Format_dh_formtn"/>
    <property type="match status" value="1"/>
</dbReference>
<feature type="domain" description="FdhE N-terminal" evidence="2">
    <location>
        <begin position="19"/>
        <end position="168"/>
    </location>
</feature>
<dbReference type="PANTHER" id="PTHR37689">
    <property type="entry name" value="PROTEIN FDHE"/>
    <property type="match status" value="1"/>
</dbReference>
<protein>
    <submittedName>
        <fullName evidence="5">Protein FdhE</fullName>
    </submittedName>
</protein>
<dbReference type="InterPro" id="IPR056797">
    <property type="entry name" value="FdhE_central"/>
</dbReference>
<dbReference type="Pfam" id="PF24860">
    <property type="entry name" value="FdhE_C"/>
    <property type="match status" value="1"/>
</dbReference>
<evidence type="ECO:0000313" key="6">
    <source>
        <dbReference type="Proteomes" id="UP000824988"/>
    </source>
</evidence>
<dbReference type="GO" id="GO:0051604">
    <property type="term" value="P:protein maturation"/>
    <property type="evidence" value="ECO:0007669"/>
    <property type="project" value="TreeGrafter"/>
</dbReference>
<feature type="domain" description="FdhE C-terminal" evidence="4">
    <location>
        <begin position="215"/>
        <end position="291"/>
    </location>
</feature>
<dbReference type="Gene3D" id="3.90.1670.10">
    <property type="entry name" value="FdhE-like domain"/>
    <property type="match status" value="1"/>
</dbReference>
<evidence type="ECO:0000259" key="2">
    <source>
        <dbReference type="Pfam" id="PF04216"/>
    </source>
</evidence>
<dbReference type="RefSeq" id="WP_082411477.1">
    <property type="nucleotide sequence ID" value="NZ_AP019782.1"/>
</dbReference>
<evidence type="ECO:0000259" key="4">
    <source>
        <dbReference type="Pfam" id="PF24860"/>
    </source>
</evidence>
<evidence type="ECO:0000256" key="1">
    <source>
        <dbReference type="ARBA" id="ARBA00022490"/>
    </source>
</evidence>
<evidence type="ECO:0000313" key="5">
    <source>
        <dbReference type="EMBL" id="BBL70782.1"/>
    </source>
</evidence>
<dbReference type="Pfam" id="PF24859">
    <property type="entry name" value="FdhE_central"/>
    <property type="match status" value="1"/>
</dbReference>
<dbReference type="SUPFAM" id="SSF144020">
    <property type="entry name" value="FdhE-like"/>
    <property type="match status" value="1"/>
</dbReference>
<dbReference type="EMBL" id="AP019782">
    <property type="protein sequence ID" value="BBL70782.1"/>
    <property type="molecule type" value="Genomic_DNA"/>
</dbReference>
<keyword evidence="1" id="KW-0963">Cytoplasm</keyword>
<dbReference type="InterPro" id="IPR024064">
    <property type="entry name" value="FdhE-like_sf"/>
</dbReference>
<name>A0A8D4VQI2_9GAMM</name>